<dbReference type="EC" id="2.1.1.372" evidence="11"/>
<dbReference type="EMBL" id="KV921948">
    <property type="protein sequence ID" value="ORE05313.1"/>
    <property type="molecule type" value="Genomic_DNA"/>
</dbReference>
<evidence type="ECO:0000259" key="15">
    <source>
        <dbReference type="PROSITE" id="PS50280"/>
    </source>
</evidence>
<keyword evidence="8" id="KW-0949">S-adenosyl-L-methionine</keyword>
<dbReference type="GO" id="GO:0005634">
    <property type="term" value="C:nucleus"/>
    <property type="evidence" value="ECO:0007669"/>
    <property type="project" value="UniProtKB-SubCell"/>
</dbReference>
<evidence type="ECO:0000256" key="14">
    <source>
        <dbReference type="SAM" id="MobiDB-lite"/>
    </source>
</evidence>
<evidence type="ECO:0000256" key="1">
    <source>
        <dbReference type="ARBA" id="ARBA00004123"/>
    </source>
</evidence>
<feature type="region of interest" description="Disordered" evidence="14">
    <location>
        <begin position="533"/>
        <end position="559"/>
    </location>
</feature>
<proteinExistence type="predicted"/>
<evidence type="ECO:0000256" key="10">
    <source>
        <dbReference type="ARBA" id="ARBA00023242"/>
    </source>
</evidence>
<dbReference type="SUPFAM" id="SSF82199">
    <property type="entry name" value="SET domain"/>
    <property type="match status" value="1"/>
</dbReference>
<dbReference type="SMART" id="SM00317">
    <property type="entry name" value="SET"/>
    <property type="match status" value="1"/>
</dbReference>
<dbReference type="InterPro" id="IPR039977">
    <property type="entry name" value="Suv4-20/Set9"/>
</dbReference>
<keyword evidence="10" id="KW-0539">Nucleus</keyword>
<feature type="compositionally biased region" description="Polar residues" evidence="14">
    <location>
        <begin position="533"/>
        <end position="547"/>
    </location>
</feature>
<name>A0A1X0QZV4_RHIZD</name>
<evidence type="ECO:0000256" key="13">
    <source>
        <dbReference type="ARBA" id="ARBA00048081"/>
    </source>
</evidence>
<dbReference type="InterPro" id="IPR041938">
    <property type="entry name" value="Hist-Lys_N-MTase_N"/>
</dbReference>
<accession>A0A1X0QZV4</accession>
<dbReference type="Pfam" id="PF00856">
    <property type="entry name" value="SET"/>
    <property type="match status" value="1"/>
</dbReference>
<evidence type="ECO:0000256" key="9">
    <source>
        <dbReference type="ARBA" id="ARBA00022853"/>
    </source>
</evidence>
<evidence type="ECO:0000256" key="2">
    <source>
        <dbReference type="ARBA" id="ARBA00004286"/>
    </source>
</evidence>
<evidence type="ECO:0000256" key="5">
    <source>
        <dbReference type="ARBA" id="ARBA00022454"/>
    </source>
</evidence>
<dbReference type="PANTHER" id="PTHR12977">
    <property type="entry name" value="SUPPRESSOR OF VARIEGATION 4-20-RELATED"/>
    <property type="match status" value="1"/>
</dbReference>
<dbReference type="Proteomes" id="UP000242414">
    <property type="component" value="Unassembled WGS sequence"/>
</dbReference>
<dbReference type="InterPro" id="IPR046341">
    <property type="entry name" value="SET_dom_sf"/>
</dbReference>
<dbReference type="VEuPathDB" id="FungiDB:BCV72DRAFT_141959"/>
<dbReference type="Gene3D" id="1.10.10.1700">
    <property type="entry name" value="Histone-lysine N-methyltransferase"/>
    <property type="match status" value="1"/>
</dbReference>
<keyword evidence="7" id="KW-0808">Transferase</keyword>
<dbReference type="GO" id="GO:0032259">
    <property type="term" value="P:methylation"/>
    <property type="evidence" value="ECO:0007669"/>
    <property type="project" value="UniProtKB-KW"/>
</dbReference>
<evidence type="ECO:0000256" key="4">
    <source>
        <dbReference type="ARBA" id="ARBA00015413"/>
    </source>
</evidence>
<evidence type="ECO:0000256" key="11">
    <source>
        <dbReference type="ARBA" id="ARBA00024057"/>
    </source>
</evidence>
<dbReference type="InterPro" id="IPR025783">
    <property type="entry name" value="Set9_fungi"/>
</dbReference>
<dbReference type="PROSITE" id="PS51567">
    <property type="entry name" value="SAM_MT43_SUVAR420_1"/>
    <property type="match status" value="1"/>
</dbReference>
<feature type="compositionally biased region" description="Acidic residues" evidence="14">
    <location>
        <begin position="301"/>
        <end position="310"/>
    </location>
</feature>
<dbReference type="PANTHER" id="PTHR12977:SF4">
    <property type="entry name" value="HISTONE-LYSINE N-METHYLTRANSFERASE KMT5B"/>
    <property type="match status" value="1"/>
</dbReference>
<protein>
    <recommendedName>
        <fullName evidence="4">Histone-lysine N-methyltransferase SET9</fullName>
        <ecNumber evidence="11">2.1.1.372</ecNumber>
    </recommendedName>
    <alternativeName>
        <fullName evidence="3">Histone-lysine N-methyltransferase set9</fullName>
    </alternativeName>
    <alternativeName>
        <fullName evidence="12">SET domain protein 9</fullName>
    </alternativeName>
</protein>
<dbReference type="AlphaFoldDB" id="A0A1X0QZV4"/>
<keyword evidence="9" id="KW-0156">Chromatin regulator</keyword>
<feature type="region of interest" description="Disordered" evidence="14">
    <location>
        <begin position="291"/>
        <end position="312"/>
    </location>
</feature>
<dbReference type="PROSITE" id="PS50280">
    <property type="entry name" value="SET"/>
    <property type="match status" value="1"/>
</dbReference>
<evidence type="ECO:0000256" key="6">
    <source>
        <dbReference type="ARBA" id="ARBA00022603"/>
    </source>
</evidence>
<evidence type="ECO:0000256" key="8">
    <source>
        <dbReference type="ARBA" id="ARBA00022691"/>
    </source>
</evidence>
<dbReference type="CDD" id="cd10524">
    <property type="entry name" value="SET_Suv4-20-like"/>
    <property type="match status" value="1"/>
</dbReference>
<evidence type="ECO:0000313" key="16">
    <source>
        <dbReference type="EMBL" id="ORE05313.1"/>
    </source>
</evidence>
<keyword evidence="5" id="KW-0158">Chromosome</keyword>
<comment type="catalytic activity">
    <reaction evidence="13">
        <text>L-lysyl(20)-[histone H4] + 3 S-adenosyl-L-methionine = N(6),N(6),N(6)-trimethyl-L-lysyl(20)-[histone H4] + 3 S-adenosyl-L-homocysteine + 3 H(+)</text>
        <dbReference type="Rhea" id="RHEA:64456"/>
        <dbReference type="Rhea" id="RHEA-COMP:15554"/>
        <dbReference type="Rhea" id="RHEA-COMP:15998"/>
        <dbReference type="ChEBI" id="CHEBI:15378"/>
        <dbReference type="ChEBI" id="CHEBI:29969"/>
        <dbReference type="ChEBI" id="CHEBI:57856"/>
        <dbReference type="ChEBI" id="CHEBI:59789"/>
        <dbReference type="ChEBI" id="CHEBI:61961"/>
        <dbReference type="EC" id="2.1.1.372"/>
    </reaction>
</comment>
<dbReference type="InterPro" id="IPR001214">
    <property type="entry name" value="SET_dom"/>
</dbReference>
<dbReference type="GO" id="GO:0140943">
    <property type="term" value="F:histone H4K20 trimethyltransferase activity"/>
    <property type="evidence" value="ECO:0007669"/>
    <property type="project" value="UniProtKB-EC"/>
</dbReference>
<feature type="domain" description="SET" evidence="15">
    <location>
        <begin position="117"/>
        <end position="231"/>
    </location>
</feature>
<organism evidence="16">
    <name type="scientific">Rhizopus microsporus var. microsporus</name>
    <dbReference type="NCBI Taxonomy" id="86635"/>
    <lineage>
        <taxon>Eukaryota</taxon>
        <taxon>Fungi</taxon>
        <taxon>Fungi incertae sedis</taxon>
        <taxon>Mucoromycota</taxon>
        <taxon>Mucoromycotina</taxon>
        <taxon>Mucoromycetes</taxon>
        <taxon>Mucorales</taxon>
        <taxon>Mucorineae</taxon>
        <taxon>Rhizopodaceae</taxon>
        <taxon>Rhizopus</taxon>
    </lineage>
</organism>
<comment type="subcellular location">
    <subcellularLocation>
        <location evidence="2">Chromosome</location>
    </subcellularLocation>
    <subcellularLocation>
        <location evidence="1">Nucleus</location>
    </subcellularLocation>
</comment>
<evidence type="ECO:0000256" key="12">
    <source>
        <dbReference type="ARBA" id="ARBA00030653"/>
    </source>
</evidence>
<dbReference type="GO" id="GO:0005694">
    <property type="term" value="C:chromosome"/>
    <property type="evidence" value="ECO:0007669"/>
    <property type="project" value="UniProtKB-SubCell"/>
</dbReference>
<sequence>MNINNHSNNNTNNNNLMDFKVLSKYDDLFTDVFLDNLHLWFDTIKMNDEHRRPRVPNAKILSIIQKNILENSRLVDAINEILEIDYFKHYLSLKNPKQIQEFVQHMKRYLYMYMPNAGYEVSDTNRYSDKRVEACLVATKDWHVGDEMKFLTGMIATLDPEDDAELKKGNRDFSVMWSARKNCTCLFLGPARFANHDCDSNCQFIAHGPNSIIFKVVKEIKCGDEITVFYGNHYFGENNCECKCITCEKRGTGYFTIPSTTEEEDTRTNKRPTRTRKPPVAHEDYIQITTSRRTKRTVSQLEEDDRDEEGEANKKLKMSIDFICNHESNSKNDDTTHLNLLVNAAVMETKYLPEKNQDELTIVVNPDLYPSHDSPPLSTKADSAVSLSPKTEKKEFDDFDYLDPFLDDVSDLSSVSSSVFDEEEEELQRQKNDAIKKAKKEKDLSCIACKRPLQDIPQQVGAETHELATWTWSPSAVFTDWCPKRCPRCERHFIIFRQEWPDRKQKKIVKKSKRKKMNKKIIDLPPAMDLLSSQLNTPSELTPSSEYAPSPSLAEEIEL</sequence>
<dbReference type="Gene3D" id="2.170.270.10">
    <property type="entry name" value="SET domain"/>
    <property type="match status" value="1"/>
</dbReference>
<evidence type="ECO:0000256" key="7">
    <source>
        <dbReference type="ARBA" id="ARBA00022679"/>
    </source>
</evidence>
<gene>
    <name evidence="16" type="ORF">BCV72DRAFT_141959</name>
</gene>
<evidence type="ECO:0000256" key="3">
    <source>
        <dbReference type="ARBA" id="ARBA00014232"/>
    </source>
</evidence>
<dbReference type="OrthoDB" id="6627536at2759"/>
<keyword evidence="6" id="KW-0489">Methyltransferase</keyword>
<reference evidence="16" key="1">
    <citation type="journal article" date="2016" name="Proc. Natl. Acad. Sci. U.S.A.">
        <title>Lipid metabolic changes in an early divergent fungus govern the establishment of a mutualistic symbiosis with endobacteria.</title>
        <authorList>
            <person name="Lastovetsky O.A."/>
            <person name="Gaspar M.L."/>
            <person name="Mondo S.J."/>
            <person name="LaButti K.M."/>
            <person name="Sandor L."/>
            <person name="Grigoriev I.V."/>
            <person name="Henry S.A."/>
            <person name="Pawlowska T.E."/>
        </authorList>
    </citation>
    <scope>NUCLEOTIDE SEQUENCE [LARGE SCALE GENOMIC DNA]</scope>
    <source>
        <strain evidence="16">ATCC 52814</strain>
    </source>
</reference>